<feature type="signal peptide" evidence="2">
    <location>
        <begin position="1"/>
        <end position="17"/>
    </location>
</feature>
<feature type="region of interest" description="Disordered" evidence="1">
    <location>
        <begin position="75"/>
        <end position="102"/>
    </location>
</feature>
<keyword evidence="2" id="KW-0732">Signal</keyword>
<dbReference type="Proteomes" id="UP000616885">
    <property type="component" value="Unassembled WGS sequence"/>
</dbReference>
<accession>A0A8H7NBQ3</accession>
<name>A0A8H7NBQ3_BIOOC</name>
<dbReference type="AlphaFoldDB" id="A0A8H7NBQ3"/>
<reference evidence="3" key="1">
    <citation type="submission" date="2020-10" db="EMBL/GenBank/DDBJ databases">
        <title>High-Quality Genome Resource of Clonostachys rosea strain S41 by Oxford Nanopore Long-Read Sequencing.</title>
        <authorList>
            <person name="Wang H."/>
        </authorList>
    </citation>
    <scope>NUCLEOTIDE SEQUENCE</scope>
    <source>
        <strain evidence="3">S41</strain>
    </source>
</reference>
<comment type="caution">
    <text evidence="3">The sequence shown here is derived from an EMBL/GenBank/DDBJ whole genome shotgun (WGS) entry which is preliminary data.</text>
</comment>
<evidence type="ECO:0000256" key="1">
    <source>
        <dbReference type="SAM" id="MobiDB-lite"/>
    </source>
</evidence>
<evidence type="ECO:0000313" key="4">
    <source>
        <dbReference type="Proteomes" id="UP000616885"/>
    </source>
</evidence>
<sequence length="102" mass="11622">MRFSIVVFATFLGSAIAGSFSDLQRRDLERREFGELLERALDQDTGFLTLRERDALKKVKAAVVKPLRAAKVLKGPKDEKGNRIEKPRKMTKDERKKFDIGA</sequence>
<evidence type="ECO:0000256" key="2">
    <source>
        <dbReference type="SAM" id="SignalP"/>
    </source>
</evidence>
<protein>
    <submittedName>
        <fullName evidence="3">Uncharacterized protein</fullName>
    </submittedName>
</protein>
<feature type="chain" id="PRO_5034038523" evidence="2">
    <location>
        <begin position="18"/>
        <end position="102"/>
    </location>
</feature>
<organism evidence="3 4">
    <name type="scientific">Bionectria ochroleuca</name>
    <name type="common">Gliocladium roseum</name>
    <dbReference type="NCBI Taxonomy" id="29856"/>
    <lineage>
        <taxon>Eukaryota</taxon>
        <taxon>Fungi</taxon>
        <taxon>Dikarya</taxon>
        <taxon>Ascomycota</taxon>
        <taxon>Pezizomycotina</taxon>
        <taxon>Sordariomycetes</taxon>
        <taxon>Hypocreomycetidae</taxon>
        <taxon>Hypocreales</taxon>
        <taxon>Bionectriaceae</taxon>
        <taxon>Clonostachys</taxon>
    </lineage>
</organism>
<gene>
    <name evidence="3" type="ORF">IM811_011603</name>
</gene>
<dbReference type="EMBL" id="JADCTT010000004">
    <property type="protein sequence ID" value="KAF9752845.1"/>
    <property type="molecule type" value="Genomic_DNA"/>
</dbReference>
<proteinExistence type="predicted"/>
<evidence type="ECO:0000313" key="3">
    <source>
        <dbReference type="EMBL" id="KAF9752845.1"/>
    </source>
</evidence>